<reference evidence="2 3" key="1">
    <citation type="submission" date="2020-01" db="EMBL/GenBank/DDBJ databases">
        <authorList>
            <person name="Lee S.D."/>
        </authorList>
    </citation>
    <scope>NUCLEOTIDE SEQUENCE [LARGE SCALE GENOMIC DNA]</scope>
    <source>
        <strain evidence="2 3">SAP-1</strain>
    </source>
</reference>
<dbReference type="EMBL" id="JAADJU010000009">
    <property type="protein sequence ID" value="NMP28662.1"/>
    <property type="molecule type" value="Genomic_DNA"/>
</dbReference>
<dbReference type="Proteomes" id="UP000585363">
    <property type="component" value="Unassembled WGS sequence"/>
</dbReference>
<gene>
    <name evidence="2" type="ORF">GW590_17505</name>
</gene>
<evidence type="ECO:0000313" key="2">
    <source>
        <dbReference type="EMBL" id="NMP28662.1"/>
    </source>
</evidence>
<dbReference type="AlphaFoldDB" id="A0A848MP68"/>
<dbReference type="SUPFAM" id="SSF49401">
    <property type="entry name" value="Bacterial adhesins"/>
    <property type="match status" value="1"/>
</dbReference>
<dbReference type="InterPro" id="IPR008966">
    <property type="entry name" value="Adhesion_dom_sf"/>
</dbReference>
<evidence type="ECO:0000259" key="1">
    <source>
        <dbReference type="Pfam" id="PF00419"/>
    </source>
</evidence>
<comment type="caution">
    <text evidence="2">The sequence shown here is derived from an EMBL/GenBank/DDBJ whole genome shotgun (WGS) entry which is preliminary data.</text>
</comment>
<protein>
    <submittedName>
        <fullName evidence="2">Fimbrial protein</fullName>
    </submittedName>
</protein>
<dbReference type="GO" id="GO:0009289">
    <property type="term" value="C:pilus"/>
    <property type="evidence" value="ECO:0007669"/>
    <property type="project" value="InterPro"/>
</dbReference>
<dbReference type="RefSeq" id="WP_169404371.1">
    <property type="nucleotide sequence ID" value="NZ_JAADJU010000009.1"/>
</dbReference>
<dbReference type="InterPro" id="IPR000259">
    <property type="entry name" value="Adhesion_dom_fimbrial"/>
</dbReference>
<evidence type="ECO:0000313" key="3">
    <source>
        <dbReference type="Proteomes" id="UP000585363"/>
    </source>
</evidence>
<reference evidence="2 3" key="2">
    <citation type="submission" date="2020-06" db="EMBL/GenBank/DDBJ databases">
        <title>Polyphasic characterization of a Rahnella strain isolated from tree sap.</title>
        <authorList>
            <person name="Kim I.S."/>
        </authorList>
    </citation>
    <scope>NUCLEOTIDE SEQUENCE [LARGE SCALE GENOMIC DNA]</scope>
    <source>
        <strain evidence="2 3">SAP-1</strain>
    </source>
</reference>
<proteinExistence type="predicted"/>
<dbReference type="InterPro" id="IPR050263">
    <property type="entry name" value="Bact_Fimbrial_Adh_Pro"/>
</dbReference>
<dbReference type="Pfam" id="PF00419">
    <property type="entry name" value="Fimbrial"/>
    <property type="match status" value="1"/>
</dbReference>
<organism evidence="2 3">
    <name type="scientific">Rouxiella aceris</name>
    <dbReference type="NCBI Taxonomy" id="2703884"/>
    <lineage>
        <taxon>Bacteria</taxon>
        <taxon>Pseudomonadati</taxon>
        <taxon>Pseudomonadota</taxon>
        <taxon>Gammaproteobacteria</taxon>
        <taxon>Enterobacterales</taxon>
        <taxon>Yersiniaceae</taxon>
        <taxon>Rouxiella</taxon>
    </lineage>
</organism>
<dbReference type="PANTHER" id="PTHR33420:SF26">
    <property type="entry name" value="FIMBRIAL SUBUNIT"/>
    <property type="match status" value="1"/>
</dbReference>
<accession>A0A848MP68</accession>
<sequence length="362" mass="38584">MSEIRKFGTISSLCGLFCLFGIANSYAAVVGGLGVCESYNGVKQHIVTIKAGDINSDNNLAGTILQDQGVFPQSRYDGFCDCDRKGTAASSFTYFTATTSGEFKKEVGGLQYYGVQGDAKDYLYAATQLFVIQNGSVSQGKLFNVPFKEKSNGNPENTSCRPNTGQGRYPFDTGGWGKVSLYIAKPFTGTMNIAPTTIAVIKGSKIKEHIDKGPILAEVILQGDVKIPLSCKVNAGTVIQVDLGTITSNNFTSVGTKPVNYIPKPVDLNVVCNDKSNITANVSFDGNHESSDASLLIPGDKNDIAIKLMNGTQAIKFGQTKVPLPLHQGNGSLSLTSYPVKTKEQVTPGEFEANATITVTQN</sequence>
<name>A0A848MP68_9GAMM</name>
<dbReference type="InterPro" id="IPR036937">
    <property type="entry name" value="Adhesion_dom_fimbrial_sf"/>
</dbReference>
<keyword evidence="3" id="KW-1185">Reference proteome</keyword>
<feature type="domain" description="Fimbrial-type adhesion" evidence="1">
    <location>
        <begin position="221"/>
        <end position="360"/>
    </location>
</feature>
<dbReference type="Gene3D" id="2.60.40.1090">
    <property type="entry name" value="Fimbrial-type adhesion domain"/>
    <property type="match status" value="1"/>
</dbReference>
<dbReference type="GO" id="GO:0043709">
    <property type="term" value="P:cell adhesion involved in single-species biofilm formation"/>
    <property type="evidence" value="ECO:0007669"/>
    <property type="project" value="TreeGrafter"/>
</dbReference>
<dbReference type="PANTHER" id="PTHR33420">
    <property type="entry name" value="FIMBRIAL SUBUNIT ELFA-RELATED"/>
    <property type="match status" value="1"/>
</dbReference>